<name>A0A2W1L8I2_9BACL</name>
<protein>
    <submittedName>
        <fullName evidence="3">Spore maturation protein</fullName>
    </submittedName>
</protein>
<evidence type="ECO:0000313" key="4">
    <source>
        <dbReference type="Proteomes" id="UP000249522"/>
    </source>
</evidence>
<keyword evidence="4" id="KW-1185">Reference proteome</keyword>
<feature type="domain" description="Spore protein YkvP/CgeB glycosyl transferase-like" evidence="2">
    <location>
        <begin position="204"/>
        <end position="362"/>
    </location>
</feature>
<dbReference type="EMBL" id="QKRB01000045">
    <property type="protein sequence ID" value="PZD95139.1"/>
    <property type="molecule type" value="Genomic_DNA"/>
</dbReference>
<dbReference type="RefSeq" id="WP_111147439.1">
    <property type="nucleotide sequence ID" value="NZ_QKRB01000045.1"/>
</dbReference>
<dbReference type="Pfam" id="PF13524">
    <property type="entry name" value="Glyco_trans_1_2"/>
    <property type="match status" value="1"/>
</dbReference>
<sequence>MKKDSGKRSAAAGRTDGRREGFMRGWRDGACQAAAAASAAYASRPPRRSLRILYIPQGFDAIDTGVAAALRECASEVKVGKAETMREMASAIRPDLMLVLNGLHVFPEDHLEQVDAVRAMGIKTAIWFADDPYVSEYTASIAPRYDVVFTHELSTVPFYRNLGCAEVHYLPFAAYSELFKPLAVSSEYWSDVCFIGQGFWNRIRMFDEIAGELSGRRVFIAGGLWDRLNHYSRLAPSIRSGWLPVEDSVRYYNGAKIVINLHRTVEPGKDNRNTYNLPGRSINPRTFEISACGAFQLTDKREDLSSYYKPGLEIETFSSPAELTAKIRNYLKHEEERSQIAVRGLLRTLRDHNYTNRVDRLLSFI</sequence>
<comment type="caution">
    <text evidence="3">The sequence shown here is derived from an EMBL/GenBank/DDBJ whole genome shotgun (WGS) entry which is preliminary data.</text>
</comment>
<dbReference type="Proteomes" id="UP000249522">
    <property type="component" value="Unassembled WGS sequence"/>
</dbReference>
<evidence type="ECO:0000313" key="3">
    <source>
        <dbReference type="EMBL" id="PZD95139.1"/>
    </source>
</evidence>
<evidence type="ECO:0000256" key="1">
    <source>
        <dbReference type="SAM" id="MobiDB-lite"/>
    </source>
</evidence>
<evidence type="ECO:0000259" key="2">
    <source>
        <dbReference type="Pfam" id="PF13524"/>
    </source>
</evidence>
<proteinExistence type="predicted"/>
<reference evidence="3 4" key="1">
    <citation type="submission" date="2018-06" db="EMBL/GenBank/DDBJ databases">
        <title>Paenibacillus imtechensis sp. nov.</title>
        <authorList>
            <person name="Pinnaka A.K."/>
            <person name="Singh H."/>
            <person name="Kaur M."/>
        </authorList>
    </citation>
    <scope>NUCLEOTIDE SEQUENCE [LARGE SCALE GENOMIC DNA]</scope>
    <source>
        <strain evidence="3 4">SMB1</strain>
    </source>
</reference>
<accession>A0A2W1L8I2</accession>
<dbReference type="AlphaFoldDB" id="A0A2W1L8I2"/>
<gene>
    <name evidence="3" type="ORF">DNH61_14740</name>
</gene>
<organism evidence="3 4">
    <name type="scientific">Paenibacillus sambharensis</name>
    <dbReference type="NCBI Taxonomy" id="1803190"/>
    <lineage>
        <taxon>Bacteria</taxon>
        <taxon>Bacillati</taxon>
        <taxon>Bacillota</taxon>
        <taxon>Bacilli</taxon>
        <taxon>Bacillales</taxon>
        <taxon>Paenibacillaceae</taxon>
        <taxon>Paenibacillus</taxon>
    </lineage>
</organism>
<dbReference type="OrthoDB" id="110463at2"/>
<dbReference type="InterPro" id="IPR055259">
    <property type="entry name" value="YkvP/CgeB_Glyco_trans-like"/>
</dbReference>
<feature type="region of interest" description="Disordered" evidence="1">
    <location>
        <begin position="1"/>
        <end position="21"/>
    </location>
</feature>